<organism evidence="2">
    <name type="scientific">Xanthomonas arboricola</name>
    <dbReference type="NCBI Taxonomy" id="56448"/>
    <lineage>
        <taxon>Bacteria</taxon>
        <taxon>Pseudomonadati</taxon>
        <taxon>Pseudomonadota</taxon>
        <taxon>Gammaproteobacteria</taxon>
        <taxon>Lysobacterales</taxon>
        <taxon>Lysobacteraceae</taxon>
        <taxon>Xanthomonas</taxon>
    </lineage>
</organism>
<gene>
    <name evidence="2" type="ORF">FHR65_004585</name>
</gene>
<dbReference type="AlphaFoldDB" id="A0AB73H757"/>
<dbReference type="EMBL" id="JACIIQ010000064">
    <property type="protein sequence ID" value="MBB5672969.1"/>
    <property type="molecule type" value="Genomic_DNA"/>
</dbReference>
<keyword evidence="1" id="KW-1133">Transmembrane helix</keyword>
<reference evidence="2" key="1">
    <citation type="submission" date="2020-08" db="EMBL/GenBank/DDBJ databases">
        <title>Studying the diversity of plant-associated saprophytic bacteria and their role in host health and plant-pathogen interactions.</title>
        <authorList>
            <person name="Potnis N."/>
        </authorList>
    </citation>
    <scope>NUCLEOTIDE SEQUENCE</scope>
    <source>
        <strain evidence="2">F21</strain>
    </source>
</reference>
<sequence>MPKALWTWILMGTAVVLIGGYGLLKIMSREPIIPMPVPQQGMPTPSPSVETQNGGNPLLTADKVAVARWFPGHCFAELYNKDPSFGGRLIPSCVVKVIQQVKADTGVTLTEADIKSPDVLAHFKHVYGDDNQWRH</sequence>
<keyword evidence="1" id="KW-0812">Transmembrane</keyword>
<evidence type="ECO:0000256" key="1">
    <source>
        <dbReference type="SAM" id="Phobius"/>
    </source>
</evidence>
<proteinExistence type="predicted"/>
<comment type="caution">
    <text evidence="2">The sequence shown here is derived from an EMBL/GenBank/DDBJ whole genome shotgun (WGS) entry which is preliminary data.</text>
</comment>
<protein>
    <submittedName>
        <fullName evidence="2">Uncharacterized protein</fullName>
    </submittedName>
</protein>
<accession>A0AB73H757</accession>
<dbReference type="Proteomes" id="UP000528595">
    <property type="component" value="Unassembled WGS sequence"/>
</dbReference>
<feature type="transmembrane region" description="Helical" evidence="1">
    <location>
        <begin position="6"/>
        <end position="24"/>
    </location>
</feature>
<dbReference type="RefSeq" id="WP_011345606.1">
    <property type="nucleotide sequence ID" value="NZ_JACIIQ010000064.1"/>
</dbReference>
<keyword evidence="1" id="KW-0472">Membrane</keyword>
<evidence type="ECO:0000313" key="2">
    <source>
        <dbReference type="EMBL" id="MBB5672969.1"/>
    </source>
</evidence>
<name>A0AB73H757_9XANT</name>